<comment type="caution">
    <text evidence="3">The sequence shown here is derived from an EMBL/GenBank/DDBJ whole genome shotgun (WGS) entry which is preliminary data.</text>
</comment>
<dbReference type="OrthoDB" id="2984396at2759"/>
<feature type="chain" id="PRO_5040374088" evidence="2">
    <location>
        <begin position="24"/>
        <end position="209"/>
    </location>
</feature>
<feature type="region of interest" description="Disordered" evidence="1">
    <location>
        <begin position="163"/>
        <end position="185"/>
    </location>
</feature>
<feature type="signal peptide" evidence="2">
    <location>
        <begin position="1"/>
        <end position="23"/>
    </location>
</feature>
<evidence type="ECO:0000313" key="4">
    <source>
        <dbReference type="Proteomes" id="UP000807353"/>
    </source>
</evidence>
<evidence type="ECO:0000256" key="1">
    <source>
        <dbReference type="SAM" id="MobiDB-lite"/>
    </source>
</evidence>
<reference evidence="3" key="1">
    <citation type="submission" date="2020-11" db="EMBL/GenBank/DDBJ databases">
        <authorList>
            <consortium name="DOE Joint Genome Institute"/>
            <person name="Ahrendt S."/>
            <person name="Riley R."/>
            <person name="Andreopoulos W."/>
            <person name="Labutti K."/>
            <person name="Pangilinan J."/>
            <person name="Ruiz-Duenas F.J."/>
            <person name="Barrasa J.M."/>
            <person name="Sanchez-Garcia M."/>
            <person name="Camarero S."/>
            <person name="Miyauchi S."/>
            <person name="Serrano A."/>
            <person name="Linde D."/>
            <person name="Babiker R."/>
            <person name="Drula E."/>
            <person name="Ayuso-Fernandez I."/>
            <person name="Pacheco R."/>
            <person name="Padilla G."/>
            <person name="Ferreira P."/>
            <person name="Barriuso J."/>
            <person name="Kellner H."/>
            <person name="Castanera R."/>
            <person name="Alfaro M."/>
            <person name="Ramirez L."/>
            <person name="Pisabarro A.G."/>
            <person name="Kuo A."/>
            <person name="Tritt A."/>
            <person name="Lipzen A."/>
            <person name="He G."/>
            <person name="Yan M."/>
            <person name="Ng V."/>
            <person name="Cullen D."/>
            <person name="Martin F."/>
            <person name="Rosso M.-N."/>
            <person name="Henrissat B."/>
            <person name="Hibbett D."/>
            <person name="Martinez A.T."/>
            <person name="Grigoriev I.V."/>
        </authorList>
    </citation>
    <scope>NUCLEOTIDE SEQUENCE</scope>
    <source>
        <strain evidence="3">CBS 247.69</strain>
    </source>
</reference>
<sequence length="209" mass="21994">MYYLKSTLFSILYTLVTLSNVQHNVTVNNTSPSIQYKGKAGNALICKIGSDGLLCTEGASMGMGGTNDAASFSFKGSAIYISSLLNFFSPIYTITLDGNSTDVDGVGSSGTGLDPNIEHKVQLSANGPSPNRNTSFAESENKYVFSLLSYTFTADGDNNTTSINSTSTIDGSNLPANTTNPPNSGARTTRLISWGPTMAILALSWAISL</sequence>
<name>A0A9P5XUL4_9AGAR</name>
<evidence type="ECO:0000256" key="2">
    <source>
        <dbReference type="SAM" id="SignalP"/>
    </source>
</evidence>
<keyword evidence="4" id="KW-1185">Reference proteome</keyword>
<dbReference type="Proteomes" id="UP000807353">
    <property type="component" value="Unassembled WGS sequence"/>
</dbReference>
<keyword evidence="2" id="KW-0732">Signal</keyword>
<dbReference type="EMBL" id="MU150351">
    <property type="protein sequence ID" value="KAF9458042.1"/>
    <property type="molecule type" value="Genomic_DNA"/>
</dbReference>
<feature type="compositionally biased region" description="Low complexity" evidence="1">
    <location>
        <begin position="163"/>
        <end position="173"/>
    </location>
</feature>
<organism evidence="3 4">
    <name type="scientific">Collybia nuda</name>
    <dbReference type="NCBI Taxonomy" id="64659"/>
    <lineage>
        <taxon>Eukaryota</taxon>
        <taxon>Fungi</taxon>
        <taxon>Dikarya</taxon>
        <taxon>Basidiomycota</taxon>
        <taxon>Agaricomycotina</taxon>
        <taxon>Agaricomycetes</taxon>
        <taxon>Agaricomycetidae</taxon>
        <taxon>Agaricales</taxon>
        <taxon>Tricholomatineae</taxon>
        <taxon>Clitocybaceae</taxon>
        <taxon>Collybia</taxon>
    </lineage>
</organism>
<proteinExistence type="predicted"/>
<feature type="compositionally biased region" description="Polar residues" evidence="1">
    <location>
        <begin position="174"/>
        <end position="185"/>
    </location>
</feature>
<evidence type="ECO:0000313" key="3">
    <source>
        <dbReference type="EMBL" id="KAF9458042.1"/>
    </source>
</evidence>
<accession>A0A9P5XUL4</accession>
<protein>
    <submittedName>
        <fullName evidence="3">Uncharacterized protein</fullName>
    </submittedName>
</protein>
<dbReference type="AlphaFoldDB" id="A0A9P5XUL4"/>
<gene>
    <name evidence="3" type="ORF">BDZ94DRAFT_1271670</name>
</gene>